<comment type="caution">
    <text evidence="2">The sequence shown here is derived from an EMBL/GenBank/DDBJ whole genome shotgun (WGS) entry which is preliminary data.</text>
</comment>
<accession>X1H093</accession>
<name>X1H093_9ZZZZ</name>
<reference evidence="2" key="1">
    <citation type="journal article" date="2014" name="Front. Microbiol.">
        <title>High frequency of phylogenetically diverse reductive dehalogenase-homologous genes in deep subseafloor sedimentary metagenomes.</title>
        <authorList>
            <person name="Kawai M."/>
            <person name="Futagami T."/>
            <person name="Toyoda A."/>
            <person name="Takaki Y."/>
            <person name="Nishi S."/>
            <person name="Hori S."/>
            <person name="Arai W."/>
            <person name="Tsubouchi T."/>
            <person name="Morono Y."/>
            <person name="Uchiyama I."/>
            <person name="Ito T."/>
            <person name="Fujiyama A."/>
            <person name="Inagaki F."/>
            <person name="Takami H."/>
        </authorList>
    </citation>
    <scope>NUCLEOTIDE SEQUENCE</scope>
    <source>
        <strain evidence="2">Expedition CK06-06</strain>
    </source>
</reference>
<sequence>AKTRKPIGATAEYRGMAFGKINNDSMTGSFVLRNLPPGTYTFTISGKDPIYIPQSCSVIIAPGKLTEREFYLVKKREKIVLRGVNFDTGEADLRPESYVILDKAGKIL</sequence>
<dbReference type="AlphaFoldDB" id="X1H093"/>
<feature type="domain" description="OmpA-like" evidence="1">
    <location>
        <begin position="73"/>
        <end position="108"/>
    </location>
</feature>
<dbReference type="EMBL" id="BARU01015305">
    <property type="protein sequence ID" value="GAH50500.1"/>
    <property type="molecule type" value="Genomic_DNA"/>
</dbReference>
<protein>
    <recommendedName>
        <fullName evidence="1">OmpA-like domain-containing protein</fullName>
    </recommendedName>
</protein>
<feature type="non-terminal residue" evidence="2">
    <location>
        <position position="1"/>
    </location>
</feature>
<dbReference type="InterPro" id="IPR006665">
    <property type="entry name" value="OmpA-like"/>
</dbReference>
<proteinExistence type="predicted"/>
<dbReference type="GO" id="GO:0030246">
    <property type="term" value="F:carbohydrate binding"/>
    <property type="evidence" value="ECO:0007669"/>
    <property type="project" value="InterPro"/>
</dbReference>
<dbReference type="SUPFAM" id="SSF49452">
    <property type="entry name" value="Starch-binding domain-like"/>
    <property type="match status" value="1"/>
</dbReference>
<dbReference type="PROSITE" id="PS51123">
    <property type="entry name" value="OMPA_2"/>
    <property type="match status" value="1"/>
</dbReference>
<evidence type="ECO:0000313" key="2">
    <source>
        <dbReference type="EMBL" id="GAH50500.1"/>
    </source>
</evidence>
<evidence type="ECO:0000259" key="1">
    <source>
        <dbReference type="PROSITE" id="PS51123"/>
    </source>
</evidence>
<feature type="non-terminal residue" evidence="2">
    <location>
        <position position="108"/>
    </location>
</feature>
<dbReference type="InterPro" id="IPR013784">
    <property type="entry name" value="Carb-bd-like_fold"/>
</dbReference>
<organism evidence="2">
    <name type="scientific">marine sediment metagenome</name>
    <dbReference type="NCBI Taxonomy" id="412755"/>
    <lineage>
        <taxon>unclassified sequences</taxon>
        <taxon>metagenomes</taxon>
        <taxon>ecological metagenomes</taxon>
    </lineage>
</organism>
<gene>
    <name evidence="2" type="ORF">S03H2_26411</name>
</gene>